<protein>
    <recommendedName>
        <fullName evidence="5">Lytic polysaccharide monooxygenase</fullName>
    </recommendedName>
</protein>
<accession>A0AA38WW36</accession>
<dbReference type="EMBL" id="JAPDRK010000028">
    <property type="protein sequence ID" value="KAJ9602221.1"/>
    <property type="molecule type" value="Genomic_DNA"/>
</dbReference>
<dbReference type="PANTHER" id="PTHR36182">
    <property type="entry name" value="PROTEIN, PUTATIVE (AFU_ORTHOLOGUE AFUA_6G10930)-RELATED"/>
    <property type="match status" value="1"/>
</dbReference>
<evidence type="ECO:0000256" key="1">
    <source>
        <dbReference type="SAM" id="MobiDB-lite"/>
    </source>
</evidence>
<keyword evidence="4" id="KW-1185">Reference proteome</keyword>
<feature type="compositionally biased region" description="Low complexity" evidence="1">
    <location>
        <begin position="335"/>
        <end position="371"/>
    </location>
</feature>
<evidence type="ECO:0008006" key="5">
    <source>
        <dbReference type="Google" id="ProtNLM"/>
    </source>
</evidence>
<feature type="compositionally biased region" description="Low complexity" evidence="1">
    <location>
        <begin position="247"/>
        <end position="271"/>
    </location>
</feature>
<feature type="chain" id="PRO_5041343175" description="Lytic polysaccharide monooxygenase" evidence="2">
    <location>
        <begin position="22"/>
        <end position="431"/>
    </location>
</feature>
<dbReference type="Gene3D" id="2.70.50.70">
    <property type="match status" value="1"/>
</dbReference>
<feature type="compositionally biased region" description="Low complexity" evidence="1">
    <location>
        <begin position="278"/>
        <end position="295"/>
    </location>
</feature>
<feature type="region of interest" description="Disordered" evidence="1">
    <location>
        <begin position="332"/>
        <end position="371"/>
    </location>
</feature>
<feature type="signal peptide" evidence="2">
    <location>
        <begin position="1"/>
        <end position="21"/>
    </location>
</feature>
<proteinExistence type="predicted"/>
<feature type="region of interest" description="Disordered" evidence="1">
    <location>
        <begin position="236"/>
        <end position="297"/>
    </location>
</feature>
<evidence type="ECO:0000256" key="2">
    <source>
        <dbReference type="SAM" id="SignalP"/>
    </source>
</evidence>
<dbReference type="Proteomes" id="UP001172673">
    <property type="component" value="Unassembled WGS sequence"/>
</dbReference>
<sequence>MAIFSKSAALAVLAFMAAADAHMMMKTPVPYGKSTLNNSPLDGQGADFPCKQRAGVYDAEGASNVVAIGEPQTLSFIGGATHGGGSCQVSLTTDLQPTKDSKWMVIKSIIGGCPSNATGNLNGDPASTDASTFSFSVPNGIAPGDYTMAWTWFNHIGNREMYMNCAPMTVTGSKKKRYAPTPKVSKRQSSFPDMYVANIDGTVCQVPEGVDLVFANPGADVQTAGSGPFATQSCDLGHGSTAAAQQPTGSPSAASGSAPAASSAPTPSVSGFAGGSGQYSQASAQASASSSPSASLPQVIPVTTTAGQSFGPTPVSVPQTMTAPMYTNTSTAQIAPGNTAAPSGTAPAGTAPAALADPAAPASSGSAGQLSGPCTNEGDWNCIDGSSFQRCASGAWSAAIPMSGMKCTPGETSNFVMTPGKVKRFTTSIKN</sequence>
<evidence type="ECO:0000313" key="3">
    <source>
        <dbReference type="EMBL" id="KAJ9602221.1"/>
    </source>
</evidence>
<reference evidence="3" key="1">
    <citation type="submission" date="2022-10" db="EMBL/GenBank/DDBJ databases">
        <title>Culturing micro-colonial fungi from biological soil crusts in the Mojave desert and describing Neophaeococcomyces mojavensis, and introducing the new genera and species Taxawa tesnikishii.</title>
        <authorList>
            <person name="Kurbessoian T."/>
            <person name="Stajich J.E."/>
        </authorList>
    </citation>
    <scope>NUCLEOTIDE SEQUENCE</scope>
    <source>
        <strain evidence="3">TK_41</strain>
    </source>
</reference>
<evidence type="ECO:0000313" key="4">
    <source>
        <dbReference type="Proteomes" id="UP001172673"/>
    </source>
</evidence>
<organism evidence="3 4">
    <name type="scientific">Cladophialophora chaetospira</name>
    <dbReference type="NCBI Taxonomy" id="386627"/>
    <lineage>
        <taxon>Eukaryota</taxon>
        <taxon>Fungi</taxon>
        <taxon>Dikarya</taxon>
        <taxon>Ascomycota</taxon>
        <taxon>Pezizomycotina</taxon>
        <taxon>Eurotiomycetes</taxon>
        <taxon>Chaetothyriomycetidae</taxon>
        <taxon>Chaetothyriales</taxon>
        <taxon>Herpotrichiellaceae</taxon>
        <taxon>Cladophialophora</taxon>
    </lineage>
</organism>
<keyword evidence="2" id="KW-0732">Signal</keyword>
<name>A0AA38WW36_9EURO</name>
<gene>
    <name evidence="3" type="ORF">H2200_013341</name>
</gene>
<dbReference type="AlphaFoldDB" id="A0AA38WW36"/>
<dbReference type="PANTHER" id="PTHR36182:SF2">
    <property type="entry name" value="LYTIC POLYSACCHARIDE MONOOXYGENASE"/>
    <property type="match status" value="1"/>
</dbReference>
<comment type="caution">
    <text evidence="3">The sequence shown here is derived from an EMBL/GenBank/DDBJ whole genome shotgun (WGS) entry which is preliminary data.</text>
</comment>